<proteinExistence type="predicted"/>
<dbReference type="AlphaFoldDB" id="A0A841TTM0"/>
<keyword evidence="2 4" id="KW-0238">DNA-binding</keyword>
<dbReference type="InterPro" id="IPR009057">
    <property type="entry name" value="Homeodomain-like_sf"/>
</dbReference>
<sequence length="193" mass="21558">MTVSTNSLQKIMDAAEALIQEKGCRQMTLQDIIRSSGLSKGAIYHYVSSKDELLGLVLKSRVEKANQRFNEAANDPNSSGLERPLRTIAEGMARASSYENVTNKIFIYLLSQMDQPKVAELVEEIHDYTLKTCSSWIEAGKKAGYIPAEADSAKLAESLILFMYGMRTHSAATRRNNSITVEELVQFMRRTLS</sequence>
<reference evidence="6 7" key="1">
    <citation type="submission" date="2020-08" db="EMBL/GenBank/DDBJ databases">
        <title>Cohnella phylogeny.</title>
        <authorList>
            <person name="Dunlap C."/>
        </authorList>
    </citation>
    <scope>NUCLEOTIDE SEQUENCE [LARGE SCALE GENOMIC DNA]</scope>
    <source>
        <strain evidence="6 7">DSM 25239</strain>
    </source>
</reference>
<dbReference type="PANTHER" id="PTHR47506">
    <property type="entry name" value="TRANSCRIPTIONAL REGULATORY PROTEIN"/>
    <property type="match status" value="1"/>
</dbReference>
<name>A0A841TTM0_9BACL</name>
<protein>
    <submittedName>
        <fullName evidence="6">TetR/AcrR family transcriptional regulator</fullName>
    </submittedName>
</protein>
<evidence type="ECO:0000259" key="5">
    <source>
        <dbReference type="PROSITE" id="PS50977"/>
    </source>
</evidence>
<gene>
    <name evidence="6" type="ORF">H7B90_09510</name>
</gene>
<dbReference type="SUPFAM" id="SSF48498">
    <property type="entry name" value="Tetracyclin repressor-like, C-terminal domain"/>
    <property type="match status" value="1"/>
</dbReference>
<keyword evidence="7" id="KW-1185">Reference proteome</keyword>
<organism evidence="6 7">
    <name type="scientific">Cohnella xylanilytica</name>
    <dbReference type="NCBI Taxonomy" id="557555"/>
    <lineage>
        <taxon>Bacteria</taxon>
        <taxon>Bacillati</taxon>
        <taxon>Bacillota</taxon>
        <taxon>Bacilli</taxon>
        <taxon>Bacillales</taxon>
        <taxon>Paenibacillaceae</taxon>
        <taxon>Cohnella</taxon>
    </lineage>
</organism>
<evidence type="ECO:0000256" key="3">
    <source>
        <dbReference type="ARBA" id="ARBA00023163"/>
    </source>
</evidence>
<dbReference type="InterPro" id="IPR036271">
    <property type="entry name" value="Tet_transcr_reg_TetR-rel_C_sf"/>
</dbReference>
<dbReference type="RefSeq" id="WP_185135632.1">
    <property type="nucleotide sequence ID" value="NZ_BORM01000027.1"/>
</dbReference>
<dbReference type="Pfam" id="PF00440">
    <property type="entry name" value="TetR_N"/>
    <property type="match status" value="1"/>
</dbReference>
<dbReference type="EMBL" id="JACJVR010000032">
    <property type="protein sequence ID" value="MBB6691636.1"/>
    <property type="molecule type" value="Genomic_DNA"/>
</dbReference>
<dbReference type="PRINTS" id="PR00455">
    <property type="entry name" value="HTHTETR"/>
</dbReference>
<accession>A0A841TTM0</accession>
<feature type="domain" description="HTH tetR-type" evidence="5">
    <location>
        <begin position="5"/>
        <end position="65"/>
    </location>
</feature>
<keyword evidence="1" id="KW-0805">Transcription regulation</keyword>
<feature type="DNA-binding region" description="H-T-H motif" evidence="4">
    <location>
        <begin position="28"/>
        <end position="47"/>
    </location>
</feature>
<dbReference type="PROSITE" id="PS50977">
    <property type="entry name" value="HTH_TETR_2"/>
    <property type="match status" value="1"/>
</dbReference>
<dbReference type="Proteomes" id="UP000553776">
    <property type="component" value="Unassembled WGS sequence"/>
</dbReference>
<evidence type="ECO:0000256" key="4">
    <source>
        <dbReference type="PROSITE-ProRule" id="PRU00335"/>
    </source>
</evidence>
<keyword evidence="3" id="KW-0804">Transcription</keyword>
<dbReference type="InterPro" id="IPR001647">
    <property type="entry name" value="HTH_TetR"/>
</dbReference>
<dbReference type="SUPFAM" id="SSF46689">
    <property type="entry name" value="Homeodomain-like"/>
    <property type="match status" value="1"/>
</dbReference>
<dbReference type="PANTHER" id="PTHR47506:SF1">
    <property type="entry name" value="HTH-TYPE TRANSCRIPTIONAL REGULATOR YJDC"/>
    <property type="match status" value="1"/>
</dbReference>
<evidence type="ECO:0000313" key="7">
    <source>
        <dbReference type="Proteomes" id="UP000553776"/>
    </source>
</evidence>
<evidence type="ECO:0000256" key="2">
    <source>
        <dbReference type="ARBA" id="ARBA00023125"/>
    </source>
</evidence>
<evidence type="ECO:0000313" key="6">
    <source>
        <dbReference type="EMBL" id="MBB6691636.1"/>
    </source>
</evidence>
<evidence type="ECO:0000256" key="1">
    <source>
        <dbReference type="ARBA" id="ARBA00023015"/>
    </source>
</evidence>
<dbReference type="GO" id="GO:0003677">
    <property type="term" value="F:DNA binding"/>
    <property type="evidence" value="ECO:0007669"/>
    <property type="project" value="UniProtKB-UniRule"/>
</dbReference>
<comment type="caution">
    <text evidence="6">The sequence shown here is derived from an EMBL/GenBank/DDBJ whole genome shotgun (WGS) entry which is preliminary data.</text>
</comment>
<dbReference type="Gene3D" id="1.10.357.10">
    <property type="entry name" value="Tetracycline Repressor, domain 2"/>
    <property type="match status" value="1"/>
</dbReference>